<keyword evidence="1" id="KW-0472">Membrane</keyword>
<dbReference type="Proteomes" id="UP001164776">
    <property type="component" value="Unassembled WGS sequence"/>
</dbReference>
<keyword evidence="3" id="KW-1185">Reference proteome</keyword>
<protein>
    <submittedName>
        <fullName evidence="2">Uncharacterized protein</fullName>
    </submittedName>
</protein>
<evidence type="ECO:0000313" key="2">
    <source>
        <dbReference type="EMBL" id="KAJ1255063.1"/>
    </source>
</evidence>
<organism evidence="2 3">
    <name type="scientific">Paspalum vaginatum</name>
    <name type="common">seashore paspalum</name>
    <dbReference type="NCBI Taxonomy" id="158149"/>
    <lineage>
        <taxon>Eukaryota</taxon>
        <taxon>Viridiplantae</taxon>
        <taxon>Streptophyta</taxon>
        <taxon>Embryophyta</taxon>
        <taxon>Tracheophyta</taxon>
        <taxon>Spermatophyta</taxon>
        <taxon>Magnoliopsida</taxon>
        <taxon>Liliopsida</taxon>
        <taxon>Poales</taxon>
        <taxon>Poaceae</taxon>
        <taxon>PACMAD clade</taxon>
        <taxon>Panicoideae</taxon>
        <taxon>Andropogonodae</taxon>
        <taxon>Paspaleae</taxon>
        <taxon>Paspalinae</taxon>
        <taxon>Paspalum</taxon>
    </lineage>
</organism>
<dbReference type="EMBL" id="MU629820">
    <property type="protein sequence ID" value="KAJ1255063.1"/>
    <property type="molecule type" value="Genomic_DNA"/>
</dbReference>
<keyword evidence="1" id="KW-0812">Transmembrane</keyword>
<proteinExistence type="predicted"/>
<feature type="transmembrane region" description="Helical" evidence="1">
    <location>
        <begin position="153"/>
        <end position="173"/>
    </location>
</feature>
<reference evidence="2 3" key="1">
    <citation type="submission" date="2022-10" db="EMBL/GenBank/DDBJ databases">
        <title>WGS assembly of Paspalum vaginatum 540-79.</title>
        <authorList>
            <person name="Sun G."/>
            <person name="Wase N."/>
            <person name="Shu S."/>
            <person name="Jenkins J."/>
            <person name="Zhou B."/>
            <person name="Torres-Rodriguez J."/>
            <person name="Chen C."/>
            <person name="Sandor L."/>
            <person name="Plott C."/>
            <person name="Yoshinga Y."/>
            <person name="Daum C."/>
            <person name="Qi P."/>
            <person name="Barry K."/>
            <person name="Lipzen A."/>
            <person name="Berry L."/>
            <person name="Pedersen C."/>
            <person name="Gottilla T."/>
            <person name="Foltz A."/>
            <person name="Yu H."/>
            <person name="O'Malley R."/>
            <person name="Zhang C."/>
            <person name="Devos K."/>
            <person name="Sigmon B."/>
            <person name="Yu B."/>
            <person name="Obata T."/>
            <person name="Schmutz J."/>
            <person name="Schnable J."/>
        </authorList>
    </citation>
    <scope>NUCLEOTIDE SEQUENCE [LARGE SCALE GENOMIC DNA]</scope>
    <source>
        <strain evidence="3">cv. 540-79</strain>
    </source>
</reference>
<gene>
    <name evidence="2" type="ORF">BS78_K294600</name>
</gene>
<feature type="transmembrane region" description="Helical" evidence="1">
    <location>
        <begin position="179"/>
        <end position="200"/>
    </location>
</feature>
<comment type="caution">
    <text evidence="2">The sequence shown here is derived from an EMBL/GenBank/DDBJ whole genome shotgun (WGS) entry which is preliminary data.</text>
</comment>
<name>A0A9W7XAI1_9POAL</name>
<keyword evidence="1" id="KW-1133">Transmembrane helix</keyword>
<accession>A0A9W7XAI1</accession>
<dbReference type="OrthoDB" id="10424021at2759"/>
<evidence type="ECO:0000256" key="1">
    <source>
        <dbReference type="SAM" id="Phobius"/>
    </source>
</evidence>
<dbReference type="AlphaFoldDB" id="A0A9W7XAI1"/>
<sequence length="204" mass="22133">MTTGGRPCCPPRPATATLYHARSPPYAPLPAATAALSSCRSLAPHPSVGLYLWPVGVIGLPERDKKLWLYTYHVEVEPCNNNRSGQYLKRPIFKKGMEAVKGMDDVPAPVLVIIDGSEGQEQPLIIERVQQIDGVPPVAAAMVNNIRMKKRQLYLYCWLLLVASVIIVTNHVLPGGGNTAAAIPGLAKFIVLLCSICLIVRAMN</sequence>
<evidence type="ECO:0000313" key="3">
    <source>
        <dbReference type="Proteomes" id="UP001164776"/>
    </source>
</evidence>